<keyword evidence="7" id="KW-0460">Magnesium</keyword>
<dbReference type="EMBL" id="SPOI01000027">
    <property type="protein sequence ID" value="TIB39729.1"/>
    <property type="molecule type" value="Genomic_DNA"/>
</dbReference>
<dbReference type="PANTHER" id="PTHR10763">
    <property type="entry name" value="CELL DIVISION CONTROL PROTEIN 6-RELATED"/>
    <property type="match status" value="1"/>
</dbReference>
<keyword evidence="4" id="KW-0479">Metal-binding</keyword>
<feature type="compositionally biased region" description="Polar residues" evidence="10">
    <location>
        <begin position="129"/>
        <end position="138"/>
    </location>
</feature>
<comment type="caution">
    <text evidence="12">The sequence shown here is derived from an EMBL/GenBank/DDBJ whole genome shotgun (WGS) entry which is preliminary data.</text>
</comment>
<keyword evidence="5" id="KW-0547">Nucleotide-binding</keyword>
<evidence type="ECO:0000256" key="3">
    <source>
        <dbReference type="ARBA" id="ARBA00022705"/>
    </source>
</evidence>
<dbReference type="Pfam" id="PF00004">
    <property type="entry name" value="AAA"/>
    <property type="match status" value="1"/>
</dbReference>
<keyword evidence="9" id="KW-0539">Nucleus</keyword>
<evidence type="ECO:0000313" key="13">
    <source>
        <dbReference type="Proteomes" id="UP000310689"/>
    </source>
</evidence>
<name>A0A4T0J9X0_WALIC</name>
<dbReference type="InterPro" id="IPR003959">
    <property type="entry name" value="ATPase_AAA_core"/>
</dbReference>
<feature type="compositionally biased region" description="Low complexity" evidence="10">
    <location>
        <begin position="96"/>
        <end position="127"/>
    </location>
</feature>
<evidence type="ECO:0000256" key="10">
    <source>
        <dbReference type="SAM" id="MobiDB-lite"/>
    </source>
</evidence>
<evidence type="ECO:0000256" key="5">
    <source>
        <dbReference type="ARBA" id="ARBA00022741"/>
    </source>
</evidence>
<dbReference type="GO" id="GO:0006270">
    <property type="term" value="P:DNA replication initiation"/>
    <property type="evidence" value="ECO:0007669"/>
    <property type="project" value="TreeGrafter"/>
</dbReference>
<dbReference type="GO" id="GO:0003688">
    <property type="term" value="F:DNA replication origin binding"/>
    <property type="evidence" value="ECO:0007669"/>
    <property type="project" value="UniProtKB-ARBA"/>
</dbReference>
<organism evidence="12 13">
    <name type="scientific">Wallemia ichthyophaga</name>
    <dbReference type="NCBI Taxonomy" id="245174"/>
    <lineage>
        <taxon>Eukaryota</taxon>
        <taxon>Fungi</taxon>
        <taxon>Dikarya</taxon>
        <taxon>Basidiomycota</taxon>
        <taxon>Wallemiomycotina</taxon>
        <taxon>Wallemiomycetes</taxon>
        <taxon>Wallemiales</taxon>
        <taxon>Wallemiaceae</taxon>
        <taxon>Wallemia</taxon>
    </lineage>
</organism>
<dbReference type="GO" id="GO:0046872">
    <property type="term" value="F:metal ion binding"/>
    <property type="evidence" value="ECO:0007669"/>
    <property type="project" value="UniProtKB-KW"/>
</dbReference>
<dbReference type="GO" id="GO:0033314">
    <property type="term" value="P:mitotic DNA replication checkpoint signaling"/>
    <property type="evidence" value="ECO:0007669"/>
    <property type="project" value="TreeGrafter"/>
</dbReference>
<feature type="compositionally biased region" description="Polar residues" evidence="10">
    <location>
        <begin position="1"/>
        <end position="27"/>
    </location>
</feature>
<evidence type="ECO:0000256" key="2">
    <source>
        <dbReference type="ARBA" id="ARBA00008398"/>
    </source>
</evidence>
<dbReference type="PANTHER" id="PTHR10763:SF23">
    <property type="entry name" value="ORIGIN RECOGNITION COMPLEX SUBUNIT 1"/>
    <property type="match status" value="1"/>
</dbReference>
<keyword evidence="3" id="KW-0235">DNA replication</keyword>
<dbReference type="GO" id="GO:0005524">
    <property type="term" value="F:ATP binding"/>
    <property type="evidence" value="ECO:0007669"/>
    <property type="project" value="UniProtKB-KW"/>
</dbReference>
<keyword evidence="6" id="KW-0067">ATP-binding</keyword>
<comment type="similarity">
    <text evidence="2">Belongs to the ORC1 family.</text>
</comment>
<evidence type="ECO:0000256" key="9">
    <source>
        <dbReference type="ARBA" id="ARBA00023242"/>
    </source>
</evidence>
<feature type="region of interest" description="Disordered" evidence="10">
    <location>
        <begin position="1"/>
        <end position="254"/>
    </location>
</feature>
<dbReference type="Pfam" id="PF12739">
    <property type="entry name" value="TRAPPC-Trs85"/>
    <property type="match status" value="1"/>
</dbReference>
<dbReference type="Proteomes" id="UP000310689">
    <property type="component" value="Unassembled WGS sequence"/>
</dbReference>
<dbReference type="CDD" id="cd00009">
    <property type="entry name" value="AAA"/>
    <property type="match status" value="1"/>
</dbReference>
<feature type="compositionally biased region" description="Acidic residues" evidence="10">
    <location>
        <begin position="183"/>
        <end position="198"/>
    </location>
</feature>
<dbReference type="InterPro" id="IPR050311">
    <property type="entry name" value="ORC1/CDC6"/>
</dbReference>
<feature type="compositionally biased region" description="Basic and acidic residues" evidence="10">
    <location>
        <begin position="169"/>
        <end position="182"/>
    </location>
</feature>
<feature type="compositionally biased region" description="Polar residues" evidence="10">
    <location>
        <begin position="238"/>
        <end position="251"/>
    </location>
</feature>
<dbReference type="Gene3D" id="1.10.8.60">
    <property type="match status" value="1"/>
</dbReference>
<evidence type="ECO:0000256" key="8">
    <source>
        <dbReference type="ARBA" id="ARBA00023125"/>
    </source>
</evidence>
<sequence length="1882" mass="208431">MRRSARNQSAVESETEAQRQMQANTPSKNKVVDVKKPKKLAATDSIVKLKGSSDDETENKPAVTPRRSRRNSERPQERPSSSSLEFRNTPSKSTPRRATPIRATPPSSTSKPAAPATKATKATKATPVRSITRTSTPVSADRAKARAQMAEDAEGEPSSSSSSSSSSSDEERHASDYSKSDSGEEDEIEADKSDDDDVHVDVKDESLSSDDDTDTRKRRRGAVSATPRKNKSRIMGNITPSAKRNLQQRRAANSVRPLPAPAIESLNDTTDRDAVSLSRALLHVGATPGYLPCREDEYLMIEGCIESLLEDGQGGCVYISGTPGTGKTATVHSVIRGLIDRSNNQEISPFKYVEINGLRVSEPARAYPILWEGLTNDAMSLSPRAALNALERYYGEGQNDQACVLLMDELDQMVTNKQSEVYNFFNWPNMPRSKLIVVAVANTMDLPERVLRGKVKSRLGMERINFAPYDRMQLIEIVQSRLRYAISLAEQRDYSLLTDEDTRGLFDEDAVKIAAAKTASVQGDARRMLEVCRQTLERAALLPVKTSNVQQTLKAMSLSPLSRMMANLSLSAKIMLVCAMRCAAAAGMGTGECRWGDVSSLHQKLSSQLVSYTPVIPLSRTDQYQVLSNLAATRIVLAHEPGAPNYGLNKGSDAERMIILNVPEADVRRVLDSSVEDLLGRSNSISTLSDLLRPFDVLHNVPLRTSLLETHHAPSFYLRFNELAQLDADADELHSVVENAANDALDVHGAQNPLNQYDHFVDAVLSHHDLLPYSTFHHPAAFILATTTTHSDPIAQLARLAQQVSLPDAYAKRTYMNATPNYVLRYYVLIHDSQDGSISMDGARELLEKAKRAHGIHCAMLIINSKDKAGVHTNDDLVARTYGNASGHSLDASDLTVVRAFVRELVVQSLIPWMEKCTRDWNQLFVANRKGFANKLFSSFGVSRKWTAQQSPARAINSAASPGSFISSEKIYPSTTHEATFRRLADFAFMLRDYKLSAQVYSQTRRDVAEEPEAYHYAASANEMLGLSHLLSPHSPTSTLDLTLEHLKEALRVWGETGEHNDSAQAVRATILFVESFRARGSSGLVIPAALIGAASGGAVHHAIMLSEAALAYENHVRPYKRKACLYYARAASLYEANGKLEHARWCYSHCDTRKFPFVVQALGRLASESNKQEAANLFTEALRYDGDEALLDNWRLSVKEEGVDVKSLSLPFPFFDKSATVIYDQSQNSTTSRRSEAIFSSLEQTLDVDSSKPDASVDVDAGETFHVQIFPRNPFHGGITLSDLELNFDGDGRVDVERLDNLVELAAMQALPLTFKCSIPTPSAVKLSSVSFTLDGLARFTESLTRNGRRLNDTKEQRIGRFYAPDLSLQVRAHEASPKLSASLVGVPQRMGLGEGHLAHLVLNNTGLLDVDDIRVAVNEQSFVVLGVDGGIDSALDFYKQQKGASNEKCRVENNLLPTQPLALHESIRSGEKMSIPVLVRGDGVGKRALHLLITYKQKDRTLQPSTSQHERSQRTWHSQHSVKRLLHIVDIRPVVDVKLAAHPSKAPVGGYELSLEIENVVPDSQVDITQVTFVSPAWKCVGELQEMSLSFEEMVKQHFRAELSEEYVASDGYRTQEYMVDRMATYLQGKDMADTHPPPVHVLATHLANATDEYIPFTQTSLLNIMMNARRNLRQITLAHEFKSLHKDLQPHLFPLMEMGEGDVMVCWRMGDRVGHALVSGLVMGAREGLTGRIAERVKQSKDVRSVLYASTIKERERTLVELSKSRYNVNDMPIIVNTYTPSTINHLFEQEPELRLSVDVSLFNNSISKEVECTLSVRDKMEGLTVPTRIFERTVQPQQAEMVNIPLVCTAPGVHKLREMVLSLGTSNYVVKLNDIVVI</sequence>
<evidence type="ECO:0000313" key="12">
    <source>
        <dbReference type="EMBL" id="TIB39729.1"/>
    </source>
</evidence>
<evidence type="ECO:0000256" key="4">
    <source>
        <dbReference type="ARBA" id="ARBA00022723"/>
    </source>
</evidence>
<feature type="domain" description="AAA+ ATPase" evidence="11">
    <location>
        <begin position="313"/>
        <end position="465"/>
    </location>
</feature>
<dbReference type="FunFam" id="3.40.50.300:FF:000199">
    <property type="entry name" value="Origin recognition complex subunit 1"/>
    <property type="match status" value="1"/>
</dbReference>
<protein>
    <recommendedName>
        <fullName evidence="11">AAA+ ATPase domain-containing protein</fullName>
    </recommendedName>
</protein>
<dbReference type="SUPFAM" id="SSF52540">
    <property type="entry name" value="P-loop containing nucleoside triphosphate hydrolases"/>
    <property type="match status" value="1"/>
</dbReference>
<gene>
    <name evidence="12" type="ORF">E3P86_01002</name>
</gene>
<reference evidence="12 13" key="1">
    <citation type="submission" date="2019-03" db="EMBL/GenBank/DDBJ databases">
        <title>Sequencing 23 genomes of Wallemia ichthyophaga.</title>
        <authorList>
            <person name="Gostincar C."/>
        </authorList>
    </citation>
    <scope>NUCLEOTIDE SEQUENCE [LARGE SCALE GENOMIC DNA]</scope>
    <source>
        <strain evidence="12 13">EXF-6200</strain>
    </source>
</reference>
<dbReference type="Gene3D" id="3.40.50.300">
    <property type="entry name" value="P-loop containing nucleotide triphosphate hydrolases"/>
    <property type="match status" value="1"/>
</dbReference>
<comment type="subcellular location">
    <subcellularLocation>
        <location evidence="1">Nucleus</location>
    </subcellularLocation>
</comment>
<dbReference type="InterPro" id="IPR024420">
    <property type="entry name" value="TRAPP_III_complex_Trs85"/>
</dbReference>
<dbReference type="GO" id="GO:0016887">
    <property type="term" value="F:ATP hydrolysis activity"/>
    <property type="evidence" value="ECO:0007669"/>
    <property type="project" value="InterPro"/>
</dbReference>
<feature type="compositionally biased region" description="Low complexity" evidence="10">
    <location>
        <begin position="158"/>
        <end position="167"/>
    </location>
</feature>
<accession>A0A4T0J9X0</accession>
<dbReference type="InterPro" id="IPR003593">
    <property type="entry name" value="AAA+_ATPase"/>
</dbReference>
<evidence type="ECO:0000256" key="7">
    <source>
        <dbReference type="ARBA" id="ARBA00022842"/>
    </source>
</evidence>
<dbReference type="GO" id="GO:0005664">
    <property type="term" value="C:nuclear origin of replication recognition complex"/>
    <property type="evidence" value="ECO:0007669"/>
    <property type="project" value="TreeGrafter"/>
</dbReference>
<dbReference type="SMART" id="SM00382">
    <property type="entry name" value="AAA"/>
    <property type="match status" value="1"/>
</dbReference>
<keyword evidence="8" id="KW-0238">DNA-binding</keyword>
<evidence type="ECO:0000256" key="1">
    <source>
        <dbReference type="ARBA" id="ARBA00004123"/>
    </source>
</evidence>
<evidence type="ECO:0000256" key="6">
    <source>
        <dbReference type="ARBA" id="ARBA00022840"/>
    </source>
</evidence>
<dbReference type="InterPro" id="IPR027417">
    <property type="entry name" value="P-loop_NTPase"/>
</dbReference>
<evidence type="ECO:0000259" key="11">
    <source>
        <dbReference type="SMART" id="SM00382"/>
    </source>
</evidence>
<proteinExistence type="inferred from homology"/>